<evidence type="ECO:0000313" key="1">
    <source>
        <dbReference type="EMBL" id="QIN82268.1"/>
    </source>
</evidence>
<proteinExistence type="predicted"/>
<evidence type="ECO:0000313" key="2">
    <source>
        <dbReference type="Proteomes" id="UP000501452"/>
    </source>
</evidence>
<sequence>MKAAPFVPTIVAISPEMVEEAPGLEAAISFWTEGRPADEWLRELEGCWGGAGFVLRRADEVQGFVLCGPRESLPRAGRYPVGPLDDDAVLLAFVGGDPRTRRRLLVRMLRDLRLRGVGSVEAIASDRETPHHAHTAFLLESGWRPIRHAPYRLGHYTLVRTELASAVEVGELARSLVGKVRLPSLKGKVPSPGVLAQADGERRE</sequence>
<evidence type="ECO:0008006" key="3">
    <source>
        <dbReference type="Google" id="ProtNLM"/>
    </source>
</evidence>
<gene>
    <name evidence="1" type="ORF">GBA63_06090</name>
</gene>
<accession>A0A6G8Q758</accession>
<dbReference type="RefSeq" id="WP_166174449.1">
    <property type="nucleotide sequence ID" value="NZ_CP045119.1"/>
</dbReference>
<organism evidence="1 2">
    <name type="scientific">Rubrobacter tropicus</name>
    <dbReference type="NCBI Taxonomy" id="2653851"/>
    <lineage>
        <taxon>Bacteria</taxon>
        <taxon>Bacillati</taxon>
        <taxon>Actinomycetota</taxon>
        <taxon>Rubrobacteria</taxon>
        <taxon>Rubrobacterales</taxon>
        <taxon>Rubrobacteraceae</taxon>
        <taxon>Rubrobacter</taxon>
    </lineage>
</organism>
<protein>
    <recommendedName>
        <fullName evidence="3">N-acetyltransferase domain-containing protein</fullName>
    </recommendedName>
</protein>
<dbReference type="Proteomes" id="UP000501452">
    <property type="component" value="Chromosome"/>
</dbReference>
<dbReference type="InterPro" id="IPR016181">
    <property type="entry name" value="Acyl_CoA_acyltransferase"/>
</dbReference>
<reference evidence="1 2" key="1">
    <citation type="submission" date="2019-10" db="EMBL/GenBank/DDBJ databases">
        <title>Rubrobacter sp nov SCSIO 52090 isolated from a deep-sea sediment in the South China Sea.</title>
        <authorList>
            <person name="Chen R.W."/>
        </authorList>
    </citation>
    <scope>NUCLEOTIDE SEQUENCE [LARGE SCALE GENOMIC DNA]</scope>
    <source>
        <strain evidence="1 2">SCSIO 52909</strain>
    </source>
</reference>
<name>A0A6G8Q758_9ACTN</name>
<dbReference type="KEGG" id="rub:GBA63_06090"/>
<dbReference type="SUPFAM" id="SSF55729">
    <property type="entry name" value="Acyl-CoA N-acyltransferases (Nat)"/>
    <property type="match status" value="1"/>
</dbReference>
<dbReference type="EMBL" id="CP045119">
    <property type="protein sequence ID" value="QIN82268.1"/>
    <property type="molecule type" value="Genomic_DNA"/>
</dbReference>
<keyword evidence="2" id="KW-1185">Reference proteome</keyword>
<dbReference type="AlphaFoldDB" id="A0A6G8Q758"/>